<evidence type="ECO:0000256" key="1">
    <source>
        <dbReference type="SAM" id="MobiDB-lite"/>
    </source>
</evidence>
<sequence>MEFKNKELKAHVNEQRRALEERDQERQDKRREKRDEERRKMAVELLLGGKTISEVQALVEMFLPSTDQCALNSLTLLLC</sequence>
<proteinExistence type="predicted"/>
<dbReference type="Proteomes" id="UP000053236">
    <property type="component" value="Unassembled WGS sequence"/>
</dbReference>
<evidence type="ECO:0000313" key="2">
    <source>
        <dbReference type="EMBL" id="ETK88849.1"/>
    </source>
</evidence>
<dbReference type="AlphaFoldDB" id="W2H104"/>
<dbReference type="EMBL" id="KI685779">
    <property type="protein sequence ID" value="ETK88849.1"/>
    <property type="molecule type" value="Genomic_DNA"/>
</dbReference>
<gene>
    <name evidence="2" type="ORF">L915_06944</name>
</gene>
<accession>W2H104</accession>
<protein>
    <submittedName>
        <fullName evidence="2">Uncharacterized protein</fullName>
    </submittedName>
</protein>
<name>W2H104_PHYNI</name>
<feature type="region of interest" description="Disordered" evidence="1">
    <location>
        <begin position="1"/>
        <end position="38"/>
    </location>
</feature>
<reference evidence="2" key="1">
    <citation type="submission" date="2013-11" db="EMBL/GenBank/DDBJ databases">
        <title>The Genome Sequence of Phytophthora parasitica CJ02B3.</title>
        <authorList>
            <consortium name="The Broad Institute Genomics Platform"/>
            <person name="Russ C."/>
            <person name="Tyler B."/>
            <person name="Panabieres F."/>
            <person name="Shan W."/>
            <person name="Tripathy S."/>
            <person name="Grunwald N."/>
            <person name="Machado M."/>
            <person name="Johnson C.S."/>
            <person name="Arredondo F."/>
            <person name="Hong C."/>
            <person name="Coffey M."/>
            <person name="Young S.K."/>
            <person name="Zeng Q."/>
            <person name="Gargeya S."/>
            <person name="Fitzgerald M."/>
            <person name="Abouelleil A."/>
            <person name="Alvarado L."/>
            <person name="Chapman S.B."/>
            <person name="Gainer-Dewar J."/>
            <person name="Goldberg J."/>
            <person name="Griggs A."/>
            <person name="Gujja S."/>
            <person name="Hansen M."/>
            <person name="Howarth C."/>
            <person name="Imamovic A."/>
            <person name="Ireland A."/>
            <person name="Larimer J."/>
            <person name="McCowan C."/>
            <person name="Murphy C."/>
            <person name="Pearson M."/>
            <person name="Poon T.W."/>
            <person name="Priest M."/>
            <person name="Roberts A."/>
            <person name="Saif S."/>
            <person name="Shea T."/>
            <person name="Sykes S."/>
            <person name="Wortman J."/>
            <person name="Nusbaum C."/>
            <person name="Birren B."/>
        </authorList>
    </citation>
    <scope>NUCLEOTIDE SEQUENCE [LARGE SCALE GENOMIC DNA]</scope>
    <source>
        <strain evidence="2">CJ02B3</strain>
    </source>
</reference>
<organism evidence="2">
    <name type="scientific">Phytophthora nicotianae</name>
    <name type="common">Potato buckeye rot agent</name>
    <name type="synonym">Phytophthora parasitica</name>
    <dbReference type="NCBI Taxonomy" id="4792"/>
    <lineage>
        <taxon>Eukaryota</taxon>
        <taxon>Sar</taxon>
        <taxon>Stramenopiles</taxon>
        <taxon>Oomycota</taxon>
        <taxon>Peronosporomycetes</taxon>
        <taxon>Peronosporales</taxon>
        <taxon>Peronosporaceae</taxon>
        <taxon>Phytophthora</taxon>
    </lineage>
</organism>